<dbReference type="PANTHER" id="PTHR32063">
    <property type="match status" value="1"/>
</dbReference>
<keyword evidence="2" id="KW-1185">Reference proteome</keyword>
<dbReference type="Pfam" id="PF00873">
    <property type="entry name" value="ACR_tran"/>
    <property type="match status" value="1"/>
</dbReference>
<organism evidence="1 2">
    <name type="scientific">Campylobacter sputorum subsp. sputorum</name>
    <dbReference type="NCBI Taxonomy" id="32024"/>
    <lineage>
        <taxon>Bacteria</taxon>
        <taxon>Pseudomonadati</taxon>
        <taxon>Campylobacterota</taxon>
        <taxon>Epsilonproteobacteria</taxon>
        <taxon>Campylobacterales</taxon>
        <taxon>Campylobacteraceae</taxon>
        <taxon>Campylobacter</taxon>
    </lineage>
</organism>
<dbReference type="PRINTS" id="PR00702">
    <property type="entry name" value="ACRIFLAVINRP"/>
</dbReference>
<dbReference type="EMBL" id="UFVD01000001">
    <property type="protein sequence ID" value="SUX09563.1"/>
    <property type="molecule type" value="Genomic_DNA"/>
</dbReference>
<reference evidence="1 2" key="1">
    <citation type="submission" date="2018-06" db="EMBL/GenBank/DDBJ databases">
        <authorList>
            <consortium name="Pathogen Informatics"/>
            <person name="Doyle S."/>
        </authorList>
    </citation>
    <scope>NUCLEOTIDE SEQUENCE [LARGE SCALE GENOMIC DNA]</scope>
    <source>
        <strain evidence="1 2">NCTC12475</strain>
    </source>
</reference>
<dbReference type="SUPFAM" id="SSF82714">
    <property type="entry name" value="Multidrug efflux transporter AcrB TolC docking domain, DN and DC subdomains"/>
    <property type="match status" value="2"/>
</dbReference>
<sequence>MFKFALNRPVGTLMIFLSLIIFGIYSLRVMPVNLFPNIEIPLIKITSYANGDIHFIETEVSKKIEDAIYSIEGIDSIRSISYSNVSVVIVKFKLSKDIEVAANDIRDKLSDVKIDGKMLIEKLSGDSGHVMSLFINSKHNDKKALMDIIKDKVKPFLEHIDGVGKIEDVGYLEPQIRVFLDINKLDKYSLSADDISKILKTHNFKAPLGKIIDNKTEIYLKGDFEAENLEDLSNVRIMPGVFLSDVATIKNSFDDNESMAIMDSKEGVLLDIIKVNGANSIKTIDNVSKKLDSLKQILGNEFEYKIAFDKKENILKNINQVFFDMSFGVVLTMAIVFFFLRNFTSTIIATLSVPVSIIGTFFIIYILGYDLNRLTLVALTLGIGIFIDDAIVVIENISKKLKDSKDSLEVAFNGVKEISFSVLGISTVLLCVFIPMGFMDGIVGRYFESFALSVAGGIVISFFVSMMLIPMLASRFVKADEGAFYKKTEFIFVFLENSYEKILNLILKFKAIFIVITIIIITFTGFLAKNIGVDFLPMEDNGGFYVNIEADPRVSLENMKNLSLDVLKKINSDKENVEYCTLMLGYNDAKEAYKSRIYVKLVPLKQRKLRQKQIINKYRNELKFDGLNIMIADIPIVDNGGIDEPVQLVITGDEFEKLDELSNKAKEIFKQISGVVDIKNSSDDKVVEISITLNKEKAKKFGVNPYDIANVLRFSFASNVVGNFTYNNITYDISMRLDDNFRQNLDDLKKLQVKNSSNDDIYISSMVDFIDIKSPANILHYDKKRQSLITANIQNIPLNKVTMDSKKELDEIIKDGYEYKFTGYIELMEDTNEVFVATIVISAVLMYIVLASLYESFILPIIIMITMPLAFSGVAIGLYLTQNNFSLFVMIGMILLFGMVGKNAILVVDFANRAANDGQDLHDAILKAGKLRLRAILMTTFAMIFAMLPLAFSKGVGYEGNSPMAICIICGLISSTILTLLVVPAMFGSFYKLDKKIRKIYERDKI</sequence>
<dbReference type="Gene3D" id="1.20.1640.10">
    <property type="entry name" value="Multidrug efflux transporter AcrB transmembrane domain"/>
    <property type="match status" value="2"/>
</dbReference>
<evidence type="ECO:0000313" key="1">
    <source>
        <dbReference type="EMBL" id="SUX09563.1"/>
    </source>
</evidence>
<dbReference type="GO" id="GO:0042910">
    <property type="term" value="F:xenobiotic transmembrane transporter activity"/>
    <property type="evidence" value="ECO:0007669"/>
    <property type="project" value="TreeGrafter"/>
</dbReference>
<name>A0A381DGT2_9BACT</name>
<dbReference type="PANTHER" id="PTHR32063:SF0">
    <property type="entry name" value="SWARMING MOTILITY PROTEIN SWRC"/>
    <property type="match status" value="1"/>
</dbReference>
<dbReference type="InterPro" id="IPR027463">
    <property type="entry name" value="AcrB_DN_DC_subdom"/>
</dbReference>
<dbReference type="SUPFAM" id="SSF82866">
    <property type="entry name" value="Multidrug efflux transporter AcrB transmembrane domain"/>
    <property type="match status" value="2"/>
</dbReference>
<dbReference type="Proteomes" id="UP000254920">
    <property type="component" value="Unassembled WGS sequence"/>
</dbReference>
<dbReference type="InterPro" id="IPR001036">
    <property type="entry name" value="Acrflvin-R"/>
</dbReference>
<dbReference type="AlphaFoldDB" id="A0A381DGT2"/>
<dbReference type="Gene3D" id="3.30.70.1320">
    <property type="entry name" value="Multidrug efflux transporter AcrB pore domain like"/>
    <property type="match status" value="1"/>
</dbReference>
<dbReference type="GO" id="GO:0005886">
    <property type="term" value="C:plasma membrane"/>
    <property type="evidence" value="ECO:0007669"/>
    <property type="project" value="TreeGrafter"/>
</dbReference>
<accession>A0A381DGT2</accession>
<evidence type="ECO:0000313" key="2">
    <source>
        <dbReference type="Proteomes" id="UP000254920"/>
    </source>
</evidence>
<proteinExistence type="predicted"/>
<dbReference type="Gene3D" id="3.30.2090.10">
    <property type="entry name" value="Multidrug efflux transporter AcrB TolC docking domain, DN and DC subdomains"/>
    <property type="match status" value="2"/>
</dbReference>
<dbReference type="GeneID" id="93090545"/>
<protein>
    <submittedName>
        <fullName evidence="1">RND pump protein</fullName>
    </submittedName>
</protein>
<dbReference type="OrthoDB" id="9806532at2"/>
<dbReference type="SUPFAM" id="SSF82693">
    <property type="entry name" value="Multidrug efflux transporter AcrB pore domain, PN1, PN2, PC1 and PC2 subdomains"/>
    <property type="match status" value="3"/>
</dbReference>
<dbReference type="Gene3D" id="3.30.70.1430">
    <property type="entry name" value="Multidrug efflux transporter AcrB pore domain"/>
    <property type="match status" value="2"/>
</dbReference>
<gene>
    <name evidence="1" type="primary">mdtC</name>
    <name evidence="1" type="ORF">NCTC12475_00092</name>
</gene>
<dbReference type="Gene3D" id="3.30.70.1440">
    <property type="entry name" value="Multidrug efflux transporter AcrB pore domain"/>
    <property type="match status" value="1"/>
</dbReference>
<dbReference type="RefSeq" id="WP_089182377.1">
    <property type="nucleotide sequence ID" value="NZ_CP043427.1"/>
</dbReference>